<feature type="signal peptide" evidence="1">
    <location>
        <begin position="1"/>
        <end position="22"/>
    </location>
</feature>
<evidence type="ECO:0000256" key="1">
    <source>
        <dbReference type="SAM" id="SignalP"/>
    </source>
</evidence>
<sequence length="195" mass="22716">MYKQLKSLIFLLIPILSLTAQSKVTEYLNIPGPITIDSKTYYLAWSSHPNDSYYKQEYLASNDNIEKYKTLIMIDFVKGDFKVEDAINQKIHELEKMKQSNPVIKYTKYENNGEYILDFLISKNSDDGKEILIAERNVYRYKLISDKNHSGILLFGVSERGYQENIDAFFKNLKKDSIKMVESVGNYQLPDVKLK</sequence>
<dbReference type="Proteomes" id="UP000552615">
    <property type="component" value="Unassembled WGS sequence"/>
</dbReference>
<dbReference type="AlphaFoldDB" id="A0A7Y0AA61"/>
<dbReference type="RefSeq" id="WP_169232618.1">
    <property type="nucleotide sequence ID" value="NZ_JABBGF010000004.1"/>
</dbReference>
<evidence type="ECO:0000313" key="2">
    <source>
        <dbReference type="EMBL" id="NML59308.1"/>
    </source>
</evidence>
<evidence type="ECO:0000313" key="3">
    <source>
        <dbReference type="Proteomes" id="UP000552615"/>
    </source>
</evidence>
<gene>
    <name evidence="2" type="ORF">HHL20_18445</name>
</gene>
<dbReference type="EMBL" id="JABBGF010000004">
    <property type="protein sequence ID" value="NML59308.1"/>
    <property type="molecule type" value="Genomic_DNA"/>
</dbReference>
<proteinExistence type="predicted"/>
<name>A0A7Y0AA61_9FLAO</name>
<comment type="caution">
    <text evidence="2">The sequence shown here is derived from an EMBL/GenBank/DDBJ whole genome shotgun (WGS) entry which is preliminary data.</text>
</comment>
<accession>A0A7Y0AA61</accession>
<keyword evidence="1" id="KW-0732">Signal</keyword>
<organism evidence="2 3">
    <name type="scientific">Chryseobacterium cheonjiense</name>
    <dbReference type="NCBI Taxonomy" id="2728845"/>
    <lineage>
        <taxon>Bacteria</taxon>
        <taxon>Pseudomonadati</taxon>
        <taxon>Bacteroidota</taxon>
        <taxon>Flavobacteriia</taxon>
        <taxon>Flavobacteriales</taxon>
        <taxon>Weeksellaceae</taxon>
        <taxon>Chryseobacterium group</taxon>
        <taxon>Chryseobacterium</taxon>
    </lineage>
</organism>
<keyword evidence="3" id="KW-1185">Reference proteome</keyword>
<reference evidence="2 3" key="1">
    <citation type="submission" date="2020-04" db="EMBL/GenBank/DDBJ databases">
        <title>Chryseobacterium sp. RJ-7-14 sp. nov., isolated from Jeju soil.</title>
        <authorList>
            <person name="Dahal R.H."/>
            <person name="Chaudhary D.K."/>
        </authorList>
    </citation>
    <scope>NUCLEOTIDE SEQUENCE [LARGE SCALE GENOMIC DNA]</scope>
    <source>
        <strain evidence="2 3">RJ-7-14</strain>
    </source>
</reference>
<protein>
    <recommendedName>
        <fullName evidence="4">PsbP C-terminal domain-containing protein</fullName>
    </recommendedName>
</protein>
<evidence type="ECO:0008006" key="4">
    <source>
        <dbReference type="Google" id="ProtNLM"/>
    </source>
</evidence>
<feature type="chain" id="PRO_5031501659" description="PsbP C-terminal domain-containing protein" evidence="1">
    <location>
        <begin position="23"/>
        <end position="195"/>
    </location>
</feature>